<protein>
    <recommendedName>
        <fullName evidence="3">HypC/HybG/HupF family hydrogenase formation chaperone</fullName>
    </recommendedName>
</protein>
<evidence type="ECO:0008006" key="3">
    <source>
        <dbReference type="Google" id="ProtNLM"/>
    </source>
</evidence>
<dbReference type="AlphaFoldDB" id="X1RHH1"/>
<dbReference type="PANTHER" id="PTHR35177:SF2">
    <property type="entry name" value="HYDROGENASE MATURATION FACTOR HYBG"/>
    <property type="match status" value="1"/>
</dbReference>
<dbReference type="InterPro" id="IPR001109">
    <property type="entry name" value="Hydrogenase_HupF/HypC"/>
</dbReference>
<dbReference type="Pfam" id="PF01455">
    <property type="entry name" value="HupF_HypC"/>
    <property type="match status" value="1"/>
</dbReference>
<dbReference type="SUPFAM" id="SSF159127">
    <property type="entry name" value="HupF/HypC-like"/>
    <property type="match status" value="1"/>
</dbReference>
<comment type="caution">
    <text evidence="2">The sequence shown here is derived from an EMBL/GenBank/DDBJ whole genome shotgun (WGS) entry which is preliminary data.</text>
</comment>
<comment type="similarity">
    <text evidence="1">Belongs to the HupF/HypC family.</text>
</comment>
<dbReference type="Gene3D" id="2.30.30.140">
    <property type="match status" value="1"/>
</dbReference>
<proteinExistence type="inferred from homology"/>
<name>X1RHH1_9ZZZZ</name>
<gene>
    <name evidence="2" type="ORF">S12H4_14145</name>
</gene>
<evidence type="ECO:0000313" key="2">
    <source>
        <dbReference type="EMBL" id="GAI80048.1"/>
    </source>
</evidence>
<dbReference type="GO" id="GO:0051604">
    <property type="term" value="P:protein maturation"/>
    <property type="evidence" value="ECO:0007669"/>
    <property type="project" value="TreeGrafter"/>
</dbReference>
<organism evidence="2">
    <name type="scientific">marine sediment metagenome</name>
    <dbReference type="NCBI Taxonomy" id="412755"/>
    <lineage>
        <taxon>unclassified sequences</taxon>
        <taxon>metagenomes</taxon>
        <taxon>ecological metagenomes</taxon>
    </lineage>
</organism>
<sequence length="68" mass="7536">MCLTIPGKIVSIERNKALISQAGNTKHVDISLIDAKIGEYVLVQADMAVQKISKQEAEESIRAWKLLK</sequence>
<evidence type="ECO:0000256" key="1">
    <source>
        <dbReference type="ARBA" id="ARBA00006018"/>
    </source>
</evidence>
<reference evidence="2" key="1">
    <citation type="journal article" date="2014" name="Front. Microbiol.">
        <title>High frequency of phylogenetically diverse reductive dehalogenase-homologous genes in deep subseafloor sedimentary metagenomes.</title>
        <authorList>
            <person name="Kawai M."/>
            <person name="Futagami T."/>
            <person name="Toyoda A."/>
            <person name="Takaki Y."/>
            <person name="Nishi S."/>
            <person name="Hori S."/>
            <person name="Arai W."/>
            <person name="Tsubouchi T."/>
            <person name="Morono Y."/>
            <person name="Uchiyama I."/>
            <person name="Ito T."/>
            <person name="Fujiyama A."/>
            <person name="Inagaki F."/>
            <person name="Takami H."/>
        </authorList>
    </citation>
    <scope>NUCLEOTIDE SEQUENCE</scope>
    <source>
        <strain evidence="2">Expedition CK06-06</strain>
    </source>
</reference>
<accession>X1RHH1</accession>
<dbReference type="PANTHER" id="PTHR35177">
    <property type="entry name" value="HYDROGENASE MATURATION FACTOR HYBG"/>
    <property type="match status" value="1"/>
</dbReference>
<dbReference type="EMBL" id="BARW01006736">
    <property type="protein sequence ID" value="GAI80048.1"/>
    <property type="molecule type" value="Genomic_DNA"/>
</dbReference>
<dbReference type="GO" id="GO:0005506">
    <property type="term" value="F:iron ion binding"/>
    <property type="evidence" value="ECO:0007669"/>
    <property type="project" value="TreeGrafter"/>
</dbReference>
<dbReference type="NCBIfam" id="TIGR00074">
    <property type="entry name" value="hypC_hupF"/>
    <property type="match status" value="1"/>
</dbReference>
<dbReference type="GO" id="GO:1902670">
    <property type="term" value="F:carbon dioxide binding"/>
    <property type="evidence" value="ECO:0007669"/>
    <property type="project" value="TreeGrafter"/>
</dbReference>